<reference evidence="2 3" key="1">
    <citation type="journal article" date="2018" name="Elife">
        <title>Functional genomics of lipid metabolism in the oleaginous yeast Rhodosporidium toruloides.</title>
        <authorList>
            <person name="Coradetti S.T."/>
            <person name="Pinel D."/>
            <person name="Geiselman G."/>
            <person name="Ito M."/>
            <person name="Mondo S."/>
            <person name="Reilly M.C."/>
            <person name="Cheng Y.F."/>
            <person name="Bauer S."/>
            <person name="Grigoriev I."/>
            <person name="Gladden J.M."/>
            <person name="Simmons B.A."/>
            <person name="Brem R."/>
            <person name="Arkin A.P."/>
            <person name="Skerker J.M."/>
        </authorList>
    </citation>
    <scope>NUCLEOTIDE SEQUENCE [LARGE SCALE GENOMIC DNA]</scope>
    <source>
        <strain evidence="2 3">NBRC 0880</strain>
    </source>
</reference>
<proteinExistence type="predicted"/>
<sequence>MPRSHASRIAPRRRTPRLRRPDSDGSRSSRRRCAGLAVRSNPRLSLYEPADRVSSLQSRWIPRDSGTSTCSARLAVVSLSEVTCYQRGSNEAGSPFVRAAAFGSAHNRAPSLRGPASICSRRRRDFKSYLSGPGSLPLLFPTIRRDTSARNLTLPSPHAVLAITTSSDSLQKPTQLARPARSH</sequence>
<feature type="region of interest" description="Disordered" evidence="1">
    <location>
        <begin position="1"/>
        <end position="34"/>
    </location>
</feature>
<evidence type="ECO:0000256" key="1">
    <source>
        <dbReference type="SAM" id="MobiDB-lite"/>
    </source>
</evidence>
<name>A0A2T0AGF0_RHOTO</name>
<dbReference type="AlphaFoldDB" id="A0A2T0AGF0"/>
<comment type="caution">
    <text evidence="2">The sequence shown here is derived from an EMBL/GenBank/DDBJ whole genome shotgun (WGS) entry which is preliminary data.</text>
</comment>
<gene>
    <name evidence="2" type="ORF">AAT19DRAFT_12501</name>
</gene>
<evidence type="ECO:0000313" key="2">
    <source>
        <dbReference type="EMBL" id="PRQ77083.1"/>
    </source>
</evidence>
<dbReference type="EMBL" id="LCTV02000002">
    <property type="protein sequence ID" value="PRQ77083.1"/>
    <property type="molecule type" value="Genomic_DNA"/>
</dbReference>
<evidence type="ECO:0000313" key="3">
    <source>
        <dbReference type="Proteomes" id="UP000239560"/>
    </source>
</evidence>
<protein>
    <submittedName>
        <fullName evidence="2">Uncharacterized protein</fullName>
    </submittedName>
</protein>
<organism evidence="2 3">
    <name type="scientific">Rhodotorula toruloides</name>
    <name type="common">Yeast</name>
    <name type="synonym">Rhodosporidium toruloides</name>
    <dbReference type="NCBI Taxonomy" id="5286"/>
    <lineage>
        <taxon>Eukaryota</taxon>
        <taxon>Fungi</taxon>
        <taxon>Dikarya</taxon>
        <taxon>Basidiomycota</taxon>
        <taxon>Pucciniomycotina</taxon>
        <taxon>Microbotryomycetes</taxon>
        <taxon>Sporidiobolales</taxon>
        <taxon>Sporidiobolaceae</taxon>
        <taxon>Rhodotorula</taxon>
    </lineage>
</organism>
<accession>A0A2T0AGF0</accession>
<dbReference type="Proteomes" id="UP000239560">
    <property type="component" value="Unassembled WGS sequence"/>
</dbReference>